<feature type="domain" description="Histidine kinase" evidence="16">
    <location>
        <begin position="244"/>
        <end position="446"/>
    </location>
</feature>
<evidence type="ECO:0000313" key="18">
    <source>
        <dbReference type="EMBL" id="PPQ29064.1"/>
    </source>
</evidence>
<feature type="domain" description="HAMP" evidence="17">
    <location>
        <begin position="184"/>
        <end position="236"/>
    </location>
</feature>
<comment type="caution">
    <text evidence="18">The sequence shown here is derived from an EMBL/GenBank/DDBJ whole genome shotgun (WGS) entry which is preliminary data.</text>
</comment>
<evidence type="ECO:0000259" key="17">
    <source>
        <dbReference type="PROSITE" id="PS50885"/>
    </source>
</evidence>
<keyword evidence="4" id="KW-1003">Cell membrane</keyword>
<dbReference type="SUPFAM" id="SSF47384">
    <property type="entry name" value="Homodimeric domain of signal transducing histidine kinase"/>
    <property type="match status" value="1"/>
</dbReference>
<evidence type="ECO:0000256" key="10">
    <source>
        <dbReference type="ARBA" id="ARBA00022777"/>
    </source>
</evidence>
<dbReference type="CDD" id="cd00082">
    <property type="entry name" value="HisKA"/>
    <property type="match status" value="1"/>
</dbReference>
<dbReference type="InterPro" id="IPR005467">
    <property type="entry name" value="His_kinase_dom"/>
</dbReference>
<dbReference type="SMART" id="SM00304">
    <property type="entry name" value="HAMP"/>
    <property type="match status" value="1"/>
</dbReference>
<dbReference type="GO" id="GO:0005886">
    <property type="term" value="C:plasma membrane"/>
    <property type="evidence" value="ECO:0007669"/>
    <property type="project" value="UniProtKB-SubCell"/>
</dbReference>
<evidence type="ECO:0000256" key="4">
    <source>
        <dbReference type="ARBA" id="ARBA00022475"/>
    </source>
</evidence>
<dbReference type="CDD" id="cd06225">
    <property type="entry name" value="HAMP"/>
    <property type="match status" value="1"/>
</dbReference>
<dbReference type="Pfam" id="PF02518">
    <property type="entry name" value="HATPase_c"/>
    <property type="match status" value="1"/>
</dbReference>
<keyword evidence="7" id="KW-0808">Transferase</keyword>
<evidence type="ECO:0000256" key="5">
    <source>
        <dbReference type="ARBA" id="ARBA00022519"/>
    </source>
</evidence>
<dbReference type="InterPro" id="IPR003660">
    <property type="entry name" value="HAMP_dom"/>
</dbReference>
<dbReference type="CDD" id="cd00075">
    <property type="entry name" value="HATPase"/>
    <property type="match status" value="1"/>
</dbReference>
<reference evidence="18 19" key="1">
    <citation type="journal article" date="2018" name="Arch. Microbiol.">
        <title>New insights into the metabolic potential of the phototrophic purple bacterium Rhodopila globiformis DSM 161(T) from its draft genome sequence and evidence for a vanadium-dependent nitrogenase.</title>
        <authorList>
            <person name="Imhoff J.F."/>
            <person name="Rahn T."/>
            <person name="Kunzel S."/>
            <person name="Neulinger S.C."/>
        </authorList>
    </citation>
    <scope>NUCLEOTIDE SEQUENCE [LARGE SCALE GENOMIC DNA]</scope>
    <source>
        <strain evidence="18 19">DSM 161</strain>
    </source>
</reference>
<name>A0A2S6N358_RHOGL</name>
<evidence type="ECO:0000256" key="3">
    <source>
        <dbReference type="ARBA" id="ARBA00012438"/>
    </source>
</evidence>
<accession>A0A2S6N358</accession>
<keyword evidence="8 15" id="KW-0812">Transmembrane</keyword>
<protein>
    <recommendedName>
        <fullName evidence="3">histidine kinase</fullName>
        <ecNumber evidence="3">2.7.13.3</ecNumber>
    </recommendedName>
</protein>
<evidence type="ECO:0000256" key="9">
    <source>
        <dbReference type="ARBA" id="ARBA00022741"/>
    </source>
</evidence>
<dbReference type="InterPro" id="IPR003594">
    <property type="entry name" value="HATPase_dom"/>
</dbReference>
<dbReference type="PROSITE" id="PS50885">
    <property type="entry name" value="HAMP"/>
    <property type="match status" value="1"/>
</dbReference>
<evidence type="ECO:0000256" key="2">
    <source>
        <dbReference type="ARBA" id="ARBA00004429"/>
    </source>
</evidence>
<organism evidence="18 19">
    <name type="scientific">Rhodopila globiformis</name>
    <name type="common">Rhodopseudomonas globiformis</name>
    <dbReference type="NCBI Taxonomy" id="1071"/>
    <lineage>
        <taxon>Bacteria</taxon>
        <taxon>Pseudomonadati</taxon>
        <taxon>Pseudomonadota</taxon>
        <taxon>Alphaproteobacteria</taxon>
        <taxon>Acetobacterales</taxon>
        <taxon>Acetobacteraceae</taxon>
        <taxon>Rhodopila</taxon>
    </lineage>
</organism>
<comment type="catalytic activity">
    <reaction evidence="1">
        <text>ATP + protein L-histidine = ADP + protein N-phospho-L-histidine.</text>
        <dbReference type="EC" id="2.7.13.3"/>
    </reaction>
</comment>
<dbReference type="InterPro" id="IPR036097">
    <property type="entry name" value="HisK_dim/P_sf"/>
</dbReference>
<evidence type="ECO:0000259" key="16">
    <source>
        <dbReference type="PROSITE" id="PS50109"/>
    </source>
</evidence>
<dbReference type="InterPro" id="IPR004358">
    <property type="entry name" value="Sig_transdc_His_kin-like_C"/>
</dbReference>
<dbReference type="PRINTS" id="PR00344">
    <property type="entry name" value="BCTRLSENSOR"/>
</dbReference>
<dbReference type="AlphaFoldDB" id="A0A2S6N358"/>
<keyword evidence="13" id="KW-0902">Two-component regulatory system</keyword>
<evidence type="ECO:0000256" key="7">
    <source>
        <dbReference type="ARBA" id="ARBA00022679"/>
    </source>
</evidence>
<proteinExistence type="predicted"/>
<dbReference type="InterPro" id="IPR003661">
    <property type="entry name" value="HisK_dim/P_dom"/>
</dbReference>
<dbReference type="SMART" id="SM00388">
    <property type="entry name" value="HisKA"/>
    <property type="match status" value="1"/>
</dbReference>
<evidence type="ECO:0000256" key="14">
    <source>
        <dbReference type="ARBA" id="ARBA00023136"/>
    </source>
</evidence>
<evidence type="ECO:0000256" key="11">
    <source>
        <dbReference type="ARBA" id="ARBA00022840"/>
    </source>
</evidence>
<dbReference type="GO" id="GO:0005524">
    <property type="term" value="F:ATP binding"/>
    <property type="evidence" value="ECO:0007669"/>
    <property type="project" value="UniProtKB-KW"/>
</dbReference>
<sequence>MKLYLWPRSLATRTALVLLLGLAIVQVAGLTIHALDRMDVQRLAQARDLAVRVASFYRTIALTDPGRRPTVLADLHRGPDLTAALAGSPPDVDMPEMPTPEQRLLRVNMSMVWMGAPNLRWREMVIYGGHPWGKVVVAMRLPDGEWLNVRAKLEPLRPWHSPTFLVAFSLMTAVAAVLTLWAVRRLTAPVRLLAEAAEALGRDVNAPPLPENGPTEVAVAAVAFNTMASRIRRFVQDRTELLTAIGHDLRTPITRLKLRAEFIEDDEQRGKILADLEELEAMVSATLAFGRDSRAMETVTSIDLAELLRTILDDAGDARPDVADRLTYEGPSHLTVQARTLSLKRALVNLVTNAVTYGGAARVRLALQDDRMVVIEIEDDGPGISPAEMDRVFEPFHRGEPSRNRETGGVGLGLPIARNILRAHGGDVTLANRPAGGLRARVTLPV</sequence>
<keyword evidence="9" id="KW-0547">Nucleotide-binding</keyword>
<comment type="subcellular location">
    <subcellularLocation>
        <location evidence="2">Cell inner membrane</location>
        <topology evidence="2">Multi-pass membrane protein</topology>
    </subcellularLocation>
</comment>
<dbReference type="PROSITE" id="PS50109">
    <property type="entry name" value="HIS_KIN"/>
    <property type="match status" value="1"/>
</dbReference>
<keyword evidence="5" id="KW-0997">Cell inner membrane</keyword>
<keyword evidence="12 15" id="KW-1133">Transmembrane helix</keyword>
<dbReference type="EMBL" id="NHRY01000234">
    <property type="protein sequence ID" value="PPQ29064.1"/>
    <property type="molecule type" value="Genomic_DNA"/>
</dbReference>
<keyword evidence="10 18" id="KW-0418">Kinase</keyword>
<evidence type="ECO:0000256" key="12">
    <source>
        <dbReference type="ARBA" id="ARBA00022989"/>
    </source>
</evidence>
<dbReference type="GO" id="GO:0000155">
    <property type="term" value="F:phosphorelay sensor kinase activity"/>
    <property type="evidence" value="ECO:0007669"/>
    <property type="project" value="InterPro"/>
</dbReference>
<dbReference type="Pfam" id="PF00512">
    <property type="entry name" value="HisKA"/>
    <property type="match status" value="1"/>
</dbReference>
<keyword evidence="14 15" id="KW-0472">Membrane</keyword>
<dbReference type="InterPro" id="IPR036890">
    <property type="entry name" value="HATPase_C_sf"/>
</dbReference>
<evidence type="ECO:0000256" key="8">
    <source>
        <dbReference type="ARBA" id="ARBA00022692"/>
    </source>
</evidence>
<feature type="transmembrane region" description="Helical" evidence="15">
    <location>
        <begin position="164"/>
        <end position="183"/>
    </location>
</feature>
<dbReference type="RefSeq" id="WP_104521117.1">
    <property type="nucleotide sequence ID" value="NZ_NHRY01000234.1"/>
</dbReference>
<dbReference type="PANTHER" id="PTHR44936">
    <property type="entry name" value="SENSOR PROTEIN CREC"/>
    <property type="match status" value="1"/>
</dbReference>
<dbReference type="EC" id="2.7.13.3" evidence="3"/>
<dbReference type="SMART" id="SM00387">
    <property type="entry name" value="HATPase_c"/>
    <property type="match status" value="1"/>
</dbReference>
<evidence type="ECO:0000256" key="1">
    <source>
        <dbReference type="ARBA" id="ARBA00000085"/>
    </source>
</evidence>
<evidence type="ECO:0000256" key="13">
    <source>
        <dbReference type="ARBA" id="ARBA00023012"/>
    </source>
</evidence>
<keyword evidence="6" id="KW-0597">Phosphoprotein</keyword>
<dbReference type="PANTHER" id="PTHR44936:SF5">
    <property type="entry name" value="SENSOR HISTIDINE KINASE ENVZ"/>
    <property type="match status" value="1"/>
</dbReference>
<evidence type="ECO:0000256" key="6">
    <source>
        <dbReference type="ARBA" id="ARBA00022553"/>
    </source>
</evidence>
<dbReference type="SUPFAM" id="SSF55874">
    <property type="entry name" value="ATPase domain of HSP90 chaperone/DNA topoisomerase II/histidine kinase"/>
    <property type="match status" value="1"/>
</dbReference>
<evidence type="ECO:0000313" key="19">
    <source>
        <dbReference type="Proteomes" id="UP000239724"/>
    </source>
</evidence>
<evidence type="ECO:0000256" key="15">
    <source>
        <dbReference type="SAM" id="Phobius"/>
    </source>
</evidence>
<dbReference type="Gene3D" id="1.10.287.130">
    <property type="match status" value="1"/>
</dbReference>
<keyword evidence="11" id="KW-0067">ATP-binding</keyword>
<dbReference type="InterPro" id="IPR050980">
    <property type="entry name" value="2C_sensor_his_kinase"/>
</dbReference>
<keyword evidence="19" id="KW-1185">Reference proteome</keyword>
<gene>
    <name evidence="18" type="ORF">CCS01_22790</name>
</gene>
<dbReference type="Pfam" id="PF00672">
    <property type="entry name" value="HAMP"/>
    <property type="match status" value="1"/>
</dbReference>
<dbReference type="OrthoDB" id="9804645at2"/>
<dbReference type="Gene3D" id="3.30.565.10">
    <property type="entry name" value="Histidine kinase-like ATPase, C-terminal domain"/>
    <property type="match status" value="1"/>
</dbReference>
<dbReference type="Proteomes" id="UP000239724">
    <property type="component" value="Unassembled WGS sequence"/>
</dbReference>